<keyword evidence="1 4" id="KW-0378">Hydrolase</keyword>
<dbReference type="Gene3D" id="3.40.1090.10">
    <property type="entry name" value="Cytosolic phospholipase A2 catalytic domain"/>
    <property type="match status" value="2"/>
</dbReference>
<dbReference type="InterPro" id="IPR002641">
    <property type="entry name" value="PNPLA_dom"/>
</dbReference>
<evidence type="ECO:0000313" key="6">
    <source>
        <dbReference type="EMBL" id="RYU94472.1"/>
    </source>
</evidence>
<dbReference type="SUPFAM" id="SSF52151">
    <property type="entry name" value="FabD/lysophospholipase-like"/>
    <property type="match status" value="1"/>
</dbReference>
<feature type="active site" description="Nucleophile" evidence="4">
    <location>
        <position position="38"/>
    </location>
</feature>
<dbReference type="InterPro" id="IPR050301">
    <property type="entry name" value="NTE"/>
</dbReference>
<dbReference type="CDD" id="cd07205">
    <property type="entry name" value="Pat_PNPLA6_PNPLA7_NTE1_like"/>
    <property type="match status" value="1"/>
</dbReference>
<evidence type="ECO:0000256" key="3">
    <source>
        <dbReference type="ARBA" id="ARBA00023098"/>
    </source>
</evidence>
<dbReference type="RefSeq" id="WP_130022406.1">
    <property type="nucleotide sequence ID" value="NZ_SEWF01000025.1"/>
</dbReference>
<dbReference type="InterPro" id="IPR016035">
    <property type="entry name" value="Acyl_Trfase/lysoPLipase"/>
</dbReference>
<keyword evidence="7" id="KW-1185">Reference proteome</keyword>
<dbReference type="GO" id="GO:0016787">
    <property type="term" value="F:hydrolase activity"/>
    <property type="evidence" value="ECO:0007669"/>
    <property type="project" value="UniProtKB-UniRule"/>
</dbReference>
<feature type="domain" description="PNPLA" evidence="5">
    <location>
        <begin position="5"/>
        <end position="163"/>
    </location>
</feature>
<comment type="caution">
    <text evidence="6">The sequence shown here is derived from an EMBL/GenBank/DDBJ whole genome shotgun (WGS) entry which is preliminary data.</text>
</comment>
<name>A0A4Q5LXI5_9BACT</name>
<dbReference type="OrthoDB" id="9770965at2"/>
<feature type="short sequence motif" description="DGA/G" evidence="4">
    <location>
        <begin position="150"/>
        <end position="152"/>
    </location>
</feature>
<evidence type="ECO:0000313" key="7">
    <source>
        <dbReference type="Proteomes" id="UP000293162"/>
    </source>
</evidence>
<dbReference type="GO" id="GO:0016042">
    <property type="term" value="P:lipid catabolic process"/>
    <property type="evidence" value="ECO:0007669"/>
    <property type="project" value="UniProtKB-UniRule"/>
</dbReference>
<keyword evidence="3 4" id="KW-0443">Lipid metabolism</keyword>
<proteinExistence type="predicted"/>
<dbReference type="AlphaFoldDB" id="A0A4Q5LXI5"/>
<feature type="short sequence motif" description="GXGXXG" evidence="4">
    <location>
        <begin position="9"/>
        <end position="14"/>
    </location>
</feature>
<dbReference type="PANTHER" id="PTHR14226:SF78">
    <property type="entry name" value="SLR0060 PROTEIN"/>
    <property type="match status" value="1"/>
</dbReference>
<reference evidence="6 7" key="1">
    <citation type="submission" date="2019-02" db="EMBL/GenBank/DDBJ databases">
        <title>Bacterial novel species Emticicia sp. 17J42-9 isolated from soil.</title>
        <authorList>
            <person name="Jung H.-Y."/>
        </authorList>
    </citation>
    <scope>NUCLEOTIDE SEQUENCE [LARGE SCALE GENOMIC DNA]</scope>
    <source>
        <strain evidence="6 7">17J42-9</strain>
    </source>
</reference>
<accession>A0A4Q5LXI5</accession>
<evidence type="ECO:0000256" key="1">
    <source>
        <dbReference type="ARBA" id="ARBA00022801"/>
    </source>
</evidence>
<dbReference type="Pfam" id="PF01734">
    <property type="entry name" value="Patatin"/>
    <property type="match status" value="1"/>
</dbReference>
<keyword evidence="2 4" id="KW-0442">Lipid degradation</keyword>
<evidence type="ECO:0000256" key="4">
    <source>
        <dbReference type="PROSITE-ProRule" id="PRU01161"/>
    </source>
</evidence>
<feature type="short sequence motif" description="GXSXG" evidence="4">
    <location>
        <begin position="36"/>
        <end position="40"/>
    </location>
</feature>
<evidence type="ECO:0000259" key="5">
    <source>
        <dbReference type="PROSITE" id="PS51635"/>
    </source>
</evidence>
<dbReference type="PROSITE" id="PS51635">
    <property type="entry name" value="PNPLA"/>
    <property type="match status" value="1"/>
</dbReference>
<gene>
    <name evidence="6" type="ORF">EWM59_16870</name>
</gene>
<dbReference type="Proteomes" id="UP000293162">
    <property type="component" value="Unassembled WGS sequence"/>
</dbReference>
<dbReference type="EMBL" id="SEWF01000025">
    <property type="protein sequence ID" value="RYU94472.1"/>
    <property type="molecule type" value="Genomic_DNA"/>
</dbReference>
<organism evidence="6 7">
    <name type="scientific">Emticicia agri</name>
    <dbReference type="NCBI Taxonomy" id="2492393"/>
    <lineage>
        <taxon>Bacteria</taxon>
        <taxon>Pseudomonadati</taxon>
        <taxon>Bacteroidota</taxon>
        <taxon>Cytophagia</taxon>
        <taxon>Cytophagales</taxon>
        <taxon>Leadbetterellaceae</taxon>
        <taxon>Emticicia</taxon>
    </lineage>
</organism>
<sequence>MKIGLALSGGGSRGFAHLGVIKALDELGLKPSMITGTSAGSIVGAMIAAGYSPDYAFEAIASAGIFSHLKFAFNRFGLFKLEKAEELFLKFIPHNSFEELKMPLTICATDLEAGEPVYFNEGELAKPILASCCLPGIFEPIRYQGRTLIDGGVTDNLPIGPLEQCCDFIIGVNVMPVNNNAAINSVKDVLMKSLFIAIRNNSGDKLKRCDIGIEPHEIYRYNGLNMSKAKEMFQLGYESALRECEEKLSKIL</sequence>
<feature type="active site" description="Proton acceptor" evidence="4">
    <location>
        <position position="150"/>
    </location>
</feature>
<evidence type="ECO:0000256" key="2">
    <source>
        <dbReference type="ARBA" id="ARBA00022963"/>
    </source>
</evidence>
<dbReference type="PANTHER" id="PTHR14226">
    <property type="entry name" value="NEUROPATHY TARGET ESTERASE/SWISS CHEESE D.MELANOGASTER"/>
    <property type="match status" value="1"/>
</dbReference>
<protein>
    <submittedName>
        <fullName evidence="6">Patatin</fullName>
    </submittedName>
</protein>